<name>A0A375J980_9BURK</name>
<dbReference type="EMBL" id="OVTA01000043">
    <property type="protein sequence ID" value="SPS01292.1"/>
    <property type="molecule type" value="Genomic_DNA"/>
</dbReference>
<feature type="region of interest" description="Disordered" evidence="1">
    <location>
        <begin position="1"/>
        <end position="23"/>
    </location>
</feature>
<accession>A0A375J980</accession>
<reference evidence="2 3" key="1">
    <citation type="submission" date="2018-01" db="EMBL/GenBank/DDBJ databases">
        <authorList>
            <person name="Gaut B.S."/>
            <person name="Morton B.R."/>
            <person name="Clegg M.T."/>
            <person name="Duvall M.R."/>
        </authorList>
    </citation>
    <scope>NUCLEOTIDE SEQUENCE [LARGE SCALE GENOMIC DNA]</scope>
    <source>
        <strain evidence="2">Cupriavidus taiwanensis cmp 52</strain>
    </source>
</reference>
<protein>
    <submittedName>
        <fullName evidence="2">Uncharacterized protein</fullName>
    </submittedName>
</protein>
<gene>
    <name evidence="2" type="ORF">CBM2634_B20018</name>
</gene>
<dbReference type="Proteomes" id="UP000256805">
    <property type="component" value="Unassembled WGS sequence"/>
</dbReference>
<proteinExistence type="predicted"/>
<organism evidence="2 3">
    <name type="scientific">Cupriavidus taiwanensis</name>
    <dbReference type="NCBI Taxonomy" id="164546"/>
    <lineage>
        <taxon>Bacteria</taxon>
        <taxon>Pseudomonadati</taxon>
        <taxon>Pseudomonadota</taxon>
        <taxon>Betaproteobacteria</taxon>
        <taxon>Burkholderiales</taxon>
        <taxon>Burkholderiaceae</taxon>
        <taxon>Cupriavidus</taxon>
    </lineage>
</organism>
<evidence type="ECO:0000313" key="2">
    <source>
        <dbReference type="EMBL" id="SPS01292.1"/>
    </source>
</evidence>
<dbReference type="AlphaFoldDB" id="A0A375J980"/>
<sequence length="23" mass="2371">MKPPGSGYSAAFAEPGRDKSGIF</sequence>
<evidence type="ECO:0000313" key="3">
    <source>
        <dbReference type="Proteomes" id="UP000256805"/>
    </source>
</evidence>
<evidence type="ECO:0000256" key="1">
    <source>
        <dbReference type="SAM" id="MobiDB-lite"/>
    </source>
</evidence>